<keyword evidence="2" id="KW-0812">Transmembrane</keyword>
<dbReference type="PROSITE" id="PS51257">
    <property type="entry name" value="PROKAR_LIPOPROTEIN"/>
    <property type="match status" value="1"/>
</dbReference>
<gene>
    <name evidence="4" type="ORF">SAMN06269173_103553</name>
</gene>
<feature type="transmembrane region" description="Helical" evidence="2">
    <location>
        <begin position="119"/>
        <end position="141"/>
    </location>
</feature>
<evidence type="ECO:0000256" key="1">
    <source>
        <dbReference type="SAM" id="MobiDB-lite"/>
    </source>
</evidence>
<name>A0A238X7S2_9BACT</name>
<feature type="chain" id="PRO_5012263499" evidence="3">
    <location>
        <begin position="24"/>
        <end position="173"/>
    </location>
</feature>
<evidence type="ECO:0000313" key="5">
    <source>
        <dbReference type="Proteomes" id="UP000198310"/>
    </source>
</evidence>
<keyword evidence="2" id="KW-1133">Transmembrane helix</keyword>
<dbReference type="EMBL" id="FZNS01000003">
    <property type="protein sequence ID" value="SNR54668.1"/>
    <property type="molecule type" value="Genomic_DNA"/>
</dbReference>
<evidence type="ECO:0000256" key="3">
    <source>
        <dbReference type="SAM" id="SignalP"/>
    </source>
</evidence>
<evidence type="ECO:0000313" key="4">
    <source>
        <dbReference type="EMBL" id="SNR54668.1"/>
    </source>
</evidence>
<proteinExistence type="predicted"/>
<sequence>MKYARACWWLTSAVLLGSCQSEKAVFSFSSRPPVAAAPTAPGSPTAGQVGAALPSRDTPAADHTAGPQEHKAAVFARHALPVQLSKMPVVAARQLVPRPHTTQHVAQQHRAPREGGAKAFAAIACFLSVVVLLLGLGLLVAGATASSVGVGAIIGGVILFGLGLAALITFSKY</sequence>
<feature type="transmembrane region" description="Helical" evidence="2">
    <location>
        <begin position="148"/>
        <end position="170"/>
    </location>
</feature>
<accession>A0A238X7S2</accession>
<keyword evidence="2" id="KW-0472">Membrane</keyword>
<keyword evidence="3" id="KW-0732">Signal</keyword>
<dbReference type="Proteomes" id="UP000198310">
    <property type="component" value="Unassembled WGS sequence"/>
</dbReference>
<feature type="region of interest" description="Disordered" evidence="1">
    <location>
        <begin position="36"/>
        <end position="68"/>
    </location>
</feature>
<feature type="signal peptide" evidence="3">
    <location>
        <begin position="1"/>
        <end position="23"/>
    </location>
</feature>
<protein>
    <submittedName>
        <fullName evidence="4">Uncharacterized protein</fullName>
    </submittedName>
</protein>
<feature type="compositionally biased region" description="Low complexity" evidence="1">
    <location>
        <begin position="36"/>
        <end position="47"/>
    </location>
</feature>
<organism evidence="4 5">
    <name type="scientific">Hymenobacter mucosus</name>
    <dbReference type="NCBI Taxonomy" id="1411120"/>
    <lineage>
        <taxon>Bacteria</taxon>
        <taxon>Pseudomonadati</taxon>
        <taxon>Bacteroidota</taxon>
        <taxon>Cytophagia</taxon>
        <taxon>Cytophagales</taxon>
        <taxon>Hymenobacteraceae</taxon>
        <taxon>Hymenobacter</taxon>
    </lineage>
</organism>
<evidence type="ECO:0000256" key="2">
    <source>
        <dbReference type="SAM" id="Phobius"/>
    </source>
</evidence>
<dbReference type="AlphaFoldDB" id="A0A238X7S2"/>
<reference evidence="5" key="1">
    <citation type="submission" date="2017-06" db="EMBL/GenBank/DDBJ databases">
        <authorList>
            <person name="Varghese N."/>
            <person name="Submissions S."/>
        </authorList>
    </citation>
    <scope>NUCLEOTIDE SEQUENCE [LARGE SCALE GENOMIC DNA]</scope>
    <source>
        <strain evidence="5">DSM 28041</strain>
    </source>
</reference>
<keyword evidence="5" id="KW-1185">Reference proteome</keyword>